<dbReference type="InterPro" id="IPR026906">
    <property type="entry name" value="LRR_5"/>
</dbReference>
<dbReference type="EMBL" id="JAPFFF010000012">
    <property type="protein sequence ID" value="KAK8875995.1"/>
    <property type="molecule type" value="Genomic_DNA"/>
</dbReference>
<name>A0ABR2JG71_9EUKA</name>
<dbReference type="Proteomes" id="UP001470230">
    <property type="component" value="Unassembled WGS sequence"/>
</dbReference>
<organism evidence="1 2">
    <name type="scientific">Tritrichomonas musculus</name>
    <dbReference type="NCBI Taxonomy" id="1915356"/>
    <lineage>
        <taxon>Eukaryota</taxon>
        <taxon>Metamonada</taxon>
        <taxon>Parabasalia</taxon>
        <taxon>Tritrichomonadida</taxon>
        <taxon>Tritrichomonadidae</taxon>
        <taxon>Tritrichomonas</taxon>
    </lineage>
</organism>
<dbReference type="Pfam" id="PF13306">
    <property type="entry name" value="LRR_5"/>
    <property type="match status" value="1"/>
</dbReference>
<keyword evidence="2" id="KW-1185">Reference proteome</keyword>
<comment type="caution">
    <text evidence="1">The sequence shown here is derived from an EMBL/GenBank/DDBJ whole genome shotgun (WGS) entry which is preliminary data.</text>
</comment>
<proteinExistence type="predicted"/>
<reference evidence="1 2" key="1">
    <citation type="submission" date="2024-04" db="EMBL/GenBank/DDBJ databases">
        <title>Tritrichomonas musculus Genome.</title>
        <authorList>
            <person name="Alves-Ferreira E."/>
            <person name="Grigg M."/>
            <person name="Lorenzi H."/>
            <person name="Galac M."/>
        </authorList>
    </citation>
    <scope>NUCLEOTIDE SEQUENCE [LARGE SCALE GENOMIC DNA]</scope>
    <source>
        <strain evidence="1 2">EAF2021</strain>
    </source>
</reference>
<evidence type="ECO:0000313" key="1">
    <source>
        <dbReference type="EMBL" id="KAK8875995.1"/>
    </source>
</evidence>
<accession>A0ABR2JG71</accession>
<dbReference type="Gene3D" id="3.80.10.10">
    <property type="entry name" value="Ribonuclease Inhibitor"/>
    <property type="match status" value="1"/>
</dbReference>
<sequence length="107" mass="12179">MMPINPRYVLNDGKIILGKSSLENDVYDVLVFLCSQNKVTVPQSVKAIQKSAFCKCKNLRFVEFPENSQLQVIEEYDFESTAIQSISFPPHLSKIGRACFCPQDQFN</sequence>
<dbReference type="InterPro" id="IPR032675">
    <property type="entry name" value="LRR_dom_sf"/>
</dbReference>
<evidence type="ECO:0000313" key="2">
    <source>
        <dbReference type="Proteomes" id="UP001470230"/>
    </source>
</evidence>
<protein>
    <submittedName>
        <fullName evidence="1">Uncharacterized protein</fullName>
    </submittedName>
</protein>
<gene>
    <name evidence="1" type="ORF">M9Y10_006178</name>
</gene>